<reference evidence="1" key="1">
    <citation type="submission" date="2015-12" db="EMBL/GenBank/DDBJ databases">
        <title>Gene expression during late stages of embryo sac development: a critical building block for successful pollen-pistil interactions.</title>
        <authorList>
            <person name="Liu Y."/>
            <person name="Joly V."/>
            <person name="Sabar M."/>
            <person name="Matton D.P."/>
        </authorList>
    </citation>
    <scope>NUCLEOTIDE SEQUENCE</scope>
</reference>
<protein>
    <submittedName>
        <fullName evidence="1">Putative ovule protein</fullName>
    </submittedName>
</protein>
<evidence type="ECO:0000313" key="1">
    <source>
        <dbReference type="EMBL" id="JAP10497.1"/>
    </source>
</evidence>
<accession>A0A0V0GQL3</accession>
<organism evidence="1">
    <name type="scientific">Solanum chacoense</name>
    <name type="common">Chaco potato</name>
    <dbReference type="NCBI Taxonomy" id="4108"/>
    <lineage>
        <taxon>Eukaryota</taxon>
        <taxon>Viridiplantae</taxon>
        <taxon>Streptophyta</taxon>
        <taxon>Embryophyta</taxon>
        <taxon>Tracheophyta</taxon>
        <taxon>Spermatophyta</taxon>
        <taxon>Magnoliopsida</taxon>
        <taxon>eudicotyledons</taxon>
        <taxon>Gunneridae</taxon>
        <taxon>Pentapetalae</taxon>
        <taxon>asterids</taxon>
        <taxon>lamiids</taxon>
        <taxon>Solanales</taxon>
        <taxon>Solanaceae</taxon>
        <taxon>Solanoideae</taxon>
        <taxon>Solaneae</taxon>
        <taxon>Solanum</taxon>
    </lineage>
</organism>
<sequence>TSYIFLISKKHIKYFVLLYLTWSWAKLAFQNIKKGDLIHHCGLVRKKVEVNFEGCHIAQGKHESQWAEIELSFFPDK</sequence>
<name>A0A0V0GQL3_SOLCH</name>
<dbReference type="AlphaFoldDB" id="A0A0V0GQL3"/>
<dbReference type="EMBL" id="GEDG01033010">
    <property type="protein sequence ID" value="JAP10497.1"/>
    <property type="molecule type" value="Transcribed_RNA"/>
</dbReference>
<proteinExistence type="predicted"/>
<feature type="non-terminal residue" evidence="1">
    <location>
        <position position="1"/>
    </location>
</feature>